<accession>A0A7D5I3V5</accession>
<keyword evidence="1" id="KW-1133">Transmembrane helix</keyword>
<dbReference type="EMBL" id="CP058215">
    <property type="protein sequence ID" value="QLC49688.1"/>
    <property type="molecule type" value="Genomic_DNA"/>
</dbReference>
<gene>
    <name evidence="2" type="ORF">HWN40_05195</name>
</gene>
<organism evidence="2 3">
    <name type="scientific">Methanolobus zinderi</name>
    <dbReference type="NCBI Taxonomy" id="536044"/>
    <lineage>
        <taxon>Archaea</taxon>
        <taxon>Methanobacteriati</taxon>
        <taxon>Methanobacteriota</taxon>
        <taxon>Stenosarchaea group</taxon>
        <taxon>Methanomicrobia</taxon>
        <taxon>Methanosarcinales</taxon>
        <taxon>Methanosarcinaceae</taxon>
        <taxon>Methanolobus</taxon>
    </lineage>
</organism>
<proteinExistence type="predicted"/>
<evidence type="ECO:0000256" key="1">
    <source>
        <dbReference type="SAM" id="Phobius"/>
    </source>
</evidence>
<dbReference type="GeneID" id="55821048"/>
<feature type="transmembrane region" description="Helical" evidence="1">
    <location>
        <begin position="135"/>
        <end position="155"/>
    </location>
</feature>
<keyword evidence="3" id="KW-1185">Reference proteome</keyword>
<feature type="transmembrane region" description="Helical" evidence="1">
    <location>
        <begin position="111"/>
        <end position="129"/>
    </location>
</feature>
<keyword evidence="1" id="KW-0472">Membrane</keyword>
<dbReference type="OrthoDB" id="378572at2157"/>
<dbReference type="KEGG" id="mzi:HWN40_05195"/>
<evidence type="ECO:0000313" key="3">
    <source>
        <dbReference type="Proteomes" id="UP000509594"/>
    </source>
</evidence>
<keyword evidence="1" id="KW-0812">Transmembrane</keyword>
<dbReference type="AlphaFoldDB" id="A0A7D5I3V5"/>
<sequence>MDRIIADPQSFGFETIIRIPKEKLIYIICDFYWNKNYRTIYIMKDPKDYGNFIHYYPSLNIEGTSEIKQISVTTYKKDENKQVFDSVNVIFKEEWLDKTQMEWYADFGFKNWQILYAIVAFFIGLYHAGKTEISGSMAGLILIALLVPILFLAFLRAKKFEGHPSIENFRAEFENHIREKENELYYERY</sequence>
<dbReference type="Proteomes" id="UP000509594">
    <property type="component" value="Chromosome"/>
</dbReference>
<dbReference type="RefSeq" id="WP_176964744.1">
    <property type="nucleotide sequence ID" value="NZ_CP058215.1"/>
</dbReference>
<evidence type="ECO:0000313" key="2">
    <source>
        <dbReference type="EMBL" id="QLC49688.1"/>
    </source>
</evidence>
<protein>
    <submittedName>
        <fullName evidence="2">Uncharacterized protein</fullName>
    </submittedName>
</protein>
<name>A0A7D5I3V5_9EURY</name>
<reference evidence="2 3" key="1">
    <citation type="submission" date="2020-06" db="EMBL/GenBank/DDBJ databases">
        <title>Methanolobus halotolerans sp. nov., isolated from a saline lake Tus in Siberia.</title>
        <authorList>
            <person name="Shen Y."/>
            <person name="Chen S.-C."/>
            <person name="Lai M.-C."/>
            <person name="Huang H.-H."/>
            <person name="Chiu H.-H."/>
            <person name="Tang S.-L."/>
            <person name="Rogozin D.Y."/>
            <person name="Degermendzhy A.G."/>
        </authorList>
    </citation>
    <scope>NUCLEOTIDE SEQUENCE [LARGE SCALE GENOMIC DNA]</scope>
    <source>
        <strain evidence="2 3">DSM 21339</strain>
    </source>
</reference>